<organism evidence="4 5">
    <name type="scientific">Durusdinium trenchii</name>
    <dbReference type="NCBI Taxonomy" id="1381693"/>
    <lineage>
        <taxon>Eukaryota</taxon>
        <taxon>Sar</taxon>
        <taxon>Alveolata</taxon>
        <taxon>Dinophyceae</taxon>
        <taxon>Suessiales</taxon>
        <taxon>Symbiodiniaceae</taxon>
        <taxon>Durusdinium</taxon>
    </lineage>
</organism>
<dbReference type="EMBL" id="CAXAMM010002787">
    <property type="protein sequence ID" value="CAK8997448.1"/>
    <property type="molecule type" value="Genomic_DNA"/>
</dbReference>
<evidence type="ECO:0000256" key="1">
    <source>
        <dbReference type="ARBA" id="ARBA00009670"/>
    </source>
</evidence>
<dbReference type="GO" id="GO:0016301">
    <property type="term" value="F:kinase activity"/>
    <property type="evidence" value="ECO:0007669"/>
    <property type="project" value="UniProtKB-KW"/>
</dbReference>
<evidence type="ECO:0000313" key="5">
    <source>
        <dbReference type="Proteomes" id="UP001642464"/>
    </source>
</evidence>
<dbReference type="InterPro" id="IPR050154">
    <property type="entry name" value="UbiB_kinase"/>
</dbReference>
<accession>A0ABP0I592</accession>
<name>A0ABP0I592_9DINO</name>
<proteinExistence type="inferred from homology"/>
<keyword evidence="4" id="KW-0808">Transferase</keyword>
<keyword evidence="4" id="KW-0418">Kinase</keyword>
<protein>
    <submittedName>
        <fullName evidence="4">Probable protein kinase UbiB (Ubiquinone biosynthesis protein UbiB)</fullName>
    </submittedName>
</protein>
<gene>
    <name evidence="4" type="ORF">SCF082_LOCUS5216</name>
</gene>
<feature type="domain" description="Protein kinase" evidence="3">
    <location>
        <begin position="139"/>
        <end position="468"/>
    </location>
</feature>
<dbReference type="PANTHER" id="PTHR10566:SF113">
    <property type="entry name" value="PROTEIN ACTIVITY OF BC1 COMPLEX KINASE 7, CHLOROPLASTIC"/>
    <property type="match status" value="1"/>
</dbReference>
<dbReference type="Proteomes" id="UP001642464">
    <property type="component" value="Unassembled WGS sequence"/>
</dbReference>
<keyword evidence="2" id="KW-0472">Membrane</keyword>
<dbReference type="SUPFAM" id="SSF56112">
    <property type="entry name" value="Protein kinase-like (PK-like)"/>
    <property type="match status" value="1"/>
</dbReference>
<dbReference type="PANTHER" id="PTHR10566">
    <property type="entry name" value="CHAPERONE-ACTIVITY OF BC1 COMPLEX CABC1 -RELATED"/>
    <property type="match status" value="1"/>
</dbReference>
<dbReference type="InterPro" id="IPR004147">
    <property type="entry name" value="ABC1_dom"/>
</dbReference>
<dbReference type="PROSITE" id="PS50011">
    <property type="entry name" value="PROTEIN_KINASE_DOM"/>
    <property type="match status" value="1"/>
</dbReference>
<comment type="caution">
    <text evidence="4">The sequence shown here is derived from an EMBL/GenBank/DDBJ whole genome shotgun (WGS) entry which is preliminary data.</text>
</comment>
<dbReference type="InterPro" id="IPR011009">
    <property type="entry name" value="Kinase-like_dom_sf"/>
</dbReference>
<evidence type="ECO:0000313" key="4">
    <source>
        <dbReference type="EMBL" id="CAK8997448.1"/>
    </source>
</evidence>
<reference evidence="4 5" key="1">
    <citation type="submission" date="2024-02" db="EMBL/GenBank/DDBJ databases">
        <authorList>
            <person name="Chen Y."/>
            <person name="Shah S."/>
            <person name="Dougan E. K."/>
            <person name="Thang M."/>
            <person name="Chan C."/>
        </authorList>
    </citation>
    <scope>NUCLEOTIDE SEQUENCE [LARGE SCALE GENOMIC DNA]</scope>
</reference>
<feature type="transmembrane region" description="Helical" evidence="2">
    <location>
        <begin position="538"/>
        <end position="560"/>
    </location>
</feature>
<feature type="transmembrane region" description="Helical" evidence="2">
    <location>
        <begin position="513"/>
        <end position="532"/>
    </location>
</feature>
<dbReference type="Pfam" id="PF03109">
    <property type="entry name" value="ABC1"/>
    <property type="match status" value="1"/>
</dbReference>
<evidence type="ECO:0000259" key="3">
    <source>
        <dbReference type="PROSITE" id="PS50011"/>
    </source>
</evidence>
<sequence length="565" mass="64295">MANSQRRNSIEPYPLRFLRNLARSREIATVFLNHGFGDLIERLGLRRYLQWGRRLISRKTREVPPELTTAARIRLALQDLGPTFVKFGQVLSTRPDLIPVELVEELEKLQEDVPPFEGETARTLIEQELGRPVSELFARFDDEPMAAGSLAQVHRAVRPDGAEIVLKVRRPNVIRELERDLSLMAEVAELLERHILEIRVFDPVGLVNHFTRTIRREVNFQREARSMDEMRKLFQDDDRLYVPEVFHDMSTEALLAMEYIDGYRLDDPDEVCAAGLDPHVIAIRGANIFMRQAFEFGFFHGDPHPGNMRLRPDGRIALLDYGMMGYLASDKREQLVDLFLAIVRNNVDRATAVVLEMGNPAQSVETVMLRADIQDFIETYYGVQLEQLRIGPLLSDFVNILASHGLRCPADLMLLIRAIVTLEGVGRKLDPEFNLAAELAPFIERVVRQRYDPKRIAERAIADIRELYNATHDLPLHLGKTLQKLSEDDLRIHLEHQGLDKLITEFDRSSNRIVIGMITSAILLASAMVIRVTAGGSLWITVPAFVLSSLLGVWLIIGILRSGRL</sequence>
<dbReference type="InterPro" id="IPR000719">
    <property type="entry name" value="Prot_kinase_dom"/>
</dbReference>
<evidence type="ECO:0000256" key="2">
    <source>
        <dbReference type="SAM" id="Phobius"/>
    </source>
</evidence>
<dbReference type="CDD" id="cd05121">
    <property type="entry name" value="ABC1_ADCK3-like"/>
    <property type="match status" value="1"/>
</dbReference>
<keyword evidence="2" id="KW-1133">Transmembrane helix</keyword>
<keyword evidence="5" id="KW-1185">Reference proteome</keyword>
<comment type="similarity">
    <text evidence="1">Belongs to the protein kinase superfamily. ADCK protein kinase family.</text>
</comment>
<keyword evidence="2" id="KW-0812">Transmembrane</keyword>